<sequence>MILVTAATGHLGRLAVEGLLKKVPAQQLAVAVRNPAKAADFAARGIQVRQADYSQPDTLEAAFAGVEKILFISSSDAGQRRVDQHQAVVSAAKKAGVRLLVYTSILRADTSGLALATEHRATEELIRASGIPFVFLRNGWYTENYTGNLAPALQHGALLGSSGEGRIAIAARADYAAAAVAVLTSEGHENKVYELGGDAPVTLAELASEVARQTGKPIVYKDLPPEQYQNVLIHAGVPAHFVGLLVDSHVGAARGELNETSGTLKRLIGRATTPLADTVAVALRR</sequence>
<keyword evidence="3" id="KW-1185">Reference proteome</keyword>
<dbReference type="CDD" id="cd05269">
    <property type="entry name" value="TMR_SDR_a"/>
    <property type="match status" value="1"/>
</dbReference>
<dbReference type="Proteomes" id="UP000199181">
    <property type="component" value="Unassembled WGS sequence"/>
</dbReference>
<dbReference type="AlphaFoldDB" id="A0A1I0H7F4"/>
<feature type="domain" description="NAD(P)-binding" evidence="1">
    <location>
        <begin position="7"/>
        <end position="185"/>
    </location>
</feature>
<proteinExistence type="predicted"/>
<dbReference type="SUPFAM" id="SSF51735">
    <property type="entry name" value="NAD(P)-binding Rossmann-fold domains"/>
    <property type="match status" value="1"/>
</dbReference>
<dbReference type="Pfam" id="PF13460">
    <property type="entry name" value="NAD_binding_10"/>
    <property type="match status" value="1"/>
</dbReference>
<dbReference type="PANTHER" id="PTHR47129">
    <property type="entry name" value="QUINONE OXIDOREDUCTASE 2"/>
    <property type="match status" value="1"/>
</dbReference>
<dbReference type="InterPro" id="IPR016040">
    <property type="entry name" value="NAD(P)-bd_dom"/>
</dbReference>
<organism evidence="2 3">
    <name type="scientific">Stigmatella erecta</name>
    <dbReference type="NCBI Taxonomy" id="83460"/>
    <lineage>
        <taxon>Bacteria</taxon>
        <taxon>Pseudomonadati</taxon>
        <taxon>Myxococcota</taxon>
        <taxon>Myxococcia</taxon>
        <taxon>Myxococcales</taxon>
        <taxon>Cystobacterineae</taxon>
        <taxon>Archangiaceae</taxon>
        <taxon>Stigmatella</taxon>
    </lineage>
</organism>
<dbReference type="InterPro" id="IPR052718">
    <property type="entry name" value="NmrA-type_oxidoreductase"/>
</dbReference>
<name>A0A1I0H7F4_9BACT</name>
<gene>
    <name evidence="2" type="ORF">SAMN05443639_104368</name>
</gene>
<dbReference type="RefSeq" id="WP_093519148.1">
    <property type="nucleotide sequence ID" value="NZ_FOIJ01000004.1"/>
</dbReference>
<evidence type="ECO:0000313" key="2">
    <source>
        <dbReference type="EMBL" id="SET79692.1"/>
    </source>
</evidence>
<dbReference type="InterPro" id="IPR036291">
    <property type="entry name" value="NAD(P)-bd_dom_sf"/>
</dbReference>
<reference evidence="3" key="1">
    <citation type="submission" date="2016-10" db="EMBL/GenBank/DDBJ databases">
        <authorList>
            <person name="Varghese N."/>
            <person name="Submissions S."/>
        </authorList>
    </citation>
    <scope>NUCLEOTIDE SEQUENCE [LARGE SCALE GENOMIC DNA]</scope>
    <source>
        <strain evidence="3">DSM 16858</strain>
    </source>
</reference>
<dbReference type="PANTHER" id="PTHR47129:SF1">
    <property type="entry name" value="NMRA-LIKE DOMAIN-CONTAINING PROTEIN"/>
    <property type="match status" value="1"/>
</dbReference>
<dbReference type="EMBL" id="FOIJ01000004">
    <property type="protein sequence ID" value="SET79692.1"/>
    <property type="molecule type" value="Genomic_DNA"/>
</dbReference>
<evidence type="ECO:0000259" key="1">
    <source>
        <dbReference type="Pfam" id="PF13460"/>
    </source>
</evidence>
<accession>A0A1I0H7F4</accession>
<dbReference type="Gene3D" id="3.40.50.720">
    <property type="entry name" value="NAD(P)-binding Rossmann-like Domain"/>
    <property type="match status" value="1"/>
</dbReference>
<protein>
    <submittedName>
        <fullName evidence="2">NAD(P)H dehydrogenase (Quinone)</fullName>
    </submittedName>
</protein>
<evidence type="ECO:0000313" key="3">
    <source>
        <dbReference type="Proteomes" id="UP000199181"/>
    </source>
</evidence>
<dbReference type="Gene3D" id="3.90.25.10">
    <property type="entry name" value="UDP-galactose 4-epimerase, domain 1"/>
    <property type="match status" value="1"/>
</dbReference>